<feature type="signal peptide" evidence="1">
    <location>
        <begin position="1"/>
        <end position="23"/>
    </location>
</feature>
<evidence type="ECO:0000259" key="2">
    <source>
        <dbReference type="Pfam" id="PF07833"/>
    </source>
</evidence>
<dbReference type="OrthoDB" id="5637at2"/>
<dbReference type="SUPFAM" id="SSF55383">
    <property type="entry name" value="Copper amine oxidase, domain N"/>
    <property type="match status" value="1"/>
</dbReference>
<feature type="domain" description="Copper amine oxidase-like N-terminal" evidence="2">
    <location>
        <begin position="285"/>
        <end position="366"/>
    </location>
</feature>
<dbReference type="InterPro" id="IPR025303">
    <property type="entry name" value="PdaC"/>
</dbReference>
<reference evidence="5 6" key="1">
    <citation type="submission" date="2015-03" db="EMBL/GenBank/DDBJ databases">
        <authorList>
            <person name="Murphy D."/>
        </authorList>
    </citation>
    <scope>NUCLEOTIDE SEQUENCE [LARGE SCALE GENOMIC DNA]</scope>
    <source>
        <strain evidence="5 6">OL-4</strain>
    </source>
</reference>
<accession>A0A0E4GFE6</accession>
<keyword evidence="1" id="KW-0732">Signal</keyword>
<evidence type="ECO:0000313" key="5">
    <source>
        <dbReference type="EMBL" id="CFY08248.1"/>
    </source>
</evidence>
<dbReference type="Pfam" id="PF11738">
    <property type="entry name" value="DUF3298"/>
    <property type="match status" value="1"/>
</dbReference>
<keyword evidence="6" id="KW-1185">Reference proteome</keyword>
<evidence type="ECO:0000313" key="6">
    <source>
        <dbReference type="Proteomes" id="UP000045545"/>
    </source>
</evidence>
<evidence type="ECO:0000259" key="3">
    <source>
        <dbReference type="Pfam" id="PF11738"/>
    </source>
</evidence>
<dbReference type="InterPro" id="IPR021729">
    <property type="entry name" value="DUF3298"/>
</dbReference>
<evidence type="ECO:0000256" key="1">
    <source>
        <dbReference type="SAM" id="SignalP"/>
    </source>
</evidence>
<dbReference type="Gene3D" id="3.90.640.20">
    <property type="entry name" value="Heat-shock cognate protein, ATPase"/>
    <property type="match status" value="1"/>
</dbReference>
<dbReference type="STRING" id="690567.2678"/>
<dbReference type="InterPro" id="IPR012854">
    <property type="entry name" value="Cu_amine_oxidase-like_N"/>
</dbReference>
<evidence type="ECO:0000259" key="4">
    <source>
        <dbReference type="Pfam" id="PF13739"/>
    </source>
</evidence>
<dbReference type="RefSeq" id="WP_046499955.1">
    <property type="nucleotide sequence ID" value="NZ_CGIH01000051.1"/>
</dbReference>
<dbReference type="Proteomes" id="UP000045545">
    <property type="component" value="Unassembled WGS sequence"/>
</dbReference>
<feature type="domain" description="DUF3298" evidence="3">
    <location>
        <begin position="178"/>
        <end position="255"/>
    </location>
</feature>
<dbReference type="InterPro" id="IPR037126">
    <property type="entry name" value="PdaC/RsiV-like_sf"/>
</dbReference>
<proteinExistence type="predicted"/>
<protein>
    <recommendedName>
        <fullName evidence="7">Copper amine oxidase-like, N-terminal</fullName>
    </recommendedName>
</protein>
<name>A0A0E4GFE6_9FIRM</name>
<feature type="chain" id="PRO_5002420395" description="Copper amine oxidase-like, N-terminal" evidence="1">
    <location>
        <begin position="24"/>
        <end position="367"/>
    </location>
</feature>
<dbReference type="EMBL" id="CGIH01000051">
    <property type="protein sequence ID" value="CFY08248.1"/>
    <property type="molecule type" value="Genomic_DNA"/>
</dbReference>
<feature type="domain" description="Deacetylase PdaC" evidence="4">
    <location>
        <begin position="63"/>
        <end position="160"/>
    </location>
</feature>
<organism evidence="5 6">
    <name type="scientific">Syntrophomonas zehnderi OL-4</name>
    <dbReference type="NCBI Taxonomy" id="690567"/>
    <lineage>
        <taxon>Bacteria</taxon>
        <taxon>Bacillati</taxon>
        <taxon>Bacillota</taxon>
        <taxon>Clostridia</taxon>
        <taxon>Eubacteriales</taxon>
        <taxon>Syntrophomonadaceae</taxon>
        <taxon>Syntrophomonas</taxon>
    </lineage>
</organism>
<dbReference type="Gene3D" id="3.30.457.10">
    <property type="entry name" value="Copper amine oxidase-like, N-terminal domain"/>
    <property type="match status" value="1"/>
</dbReference>
<dbReference type="InterPro" id="IPR036582">
    <property type="entry name" value="Mao_N_sf"/>
</dbReference>
<evidence type="ECO:0008006" key="7">
    <source>
        <dbReference type="Google" id="ProtNLM"/>
    </source>
</evidence>
<dbReference type="Pfam" id="PF07833">
    <property type="entry name" value="Cu_amine_oxidN1"/>
    <property type="match status" value="1"/>
</dbReference>
<gene>
    <name evidence="5" type="ORF">2678</name>
</gene>
<sequence length="367" mass="41138">MKIKQTVALGIMGCFLFSSTAFAAPTLAEPTITAKQQDLAIAANADRNDVAVKESVLITTEKIQKKNSILEIDIAYPVISGLTDVNFQKQLNDYIKKQVTTAKDEIQMQAEEYAREAKKNGWEVRPYQLSIDYDLKTNDEDFLSLTITYYTYTGGANGMTVVGSINIDKKANKSIQLKDLFPAGTDFKTKINNEIVKQIEMRSKDKEEIFFEGDMAFKSISDSQGFYLKDNDIVIIFPQYEIAPGAMGIPEFAINLAELKDSLAVIDEGKIVIEGLEIKTFFDRENKVVMIPLRQTGEKLGYTVTWKGDDRSVLLTKGNASAKLKIGDNIYIANHKIPYILEAPPVIVNDYTYVPVSFLEKVLLYKI</sequence>
<dbReference type="AlphaFoldDB" id="A0A0E4GFE6"/>
<dbReference type="Pfam" id="PF13739">
    <property type="entry name" value="PdaC"/>
    <property type="match status" value="1"/>
</dbReference>
<dbReference type="Gene3D" id="3.30.565.40">
    <property type="entry name" value="Fervidobacterium nodosum Rt17-B1 like"/>
    <property type="match status" value="1"/>
</dbReference>